<feature type="compositionally biased region" description="Basic and acidic residues" evidence="7">
    <location>
        <begin position="12"/>
        <end position="21"/>
    </location>
</feature>
<dbReference type="GO" id="GO:0000398">
    <property type="term" value="P:mRNA splicing, via spliceosome"/>
    <property type="evidence" value="ECO:0007669"/>
    <property type="project" value="TreeGrafter"/>
</dbReference>
<dbReference type="AlphaFoldDB" id="A0A922HWA7"/>
<dbReference type="InterPro" id="IPR051183">
    <property type="entry name" value="U1_U11-U12_snRNP_70-35kDa"/>
</dbReference>
<proteinExistence type="predicted"/>
<feature type="compositionally biased region" description="Basic and acidic residues" evidence="7">
    <location>
        <begin position="326"/>
        <end position="336"/>
    </location>
</feature>
<feature type="compositionally biased region" description="Pro residues" evidence="7">
    <location>
        <begin position="114"/>
        <end position="123"/>
    </location>
</feature>
<dbReference type="InterPro" id="IPR000504">
    <property type="entry name" value="RRM_dom"/>
</dbReference>
<feature type="domain" description="RRM" evidence="8">
    <location>
        <begin position="204"/>
        <end position="282"/>
    </location>
</feature>
<evidence type="ECO:0000313" key="10">
    <source>
        <dbReference type="Proteomes" id="UP000790347"/>
    </source>
</evidence>
<evidence type="ECO:0000256" key="6">
    <source>
        <dbReference type="PROSITE-ProRule" id="PRU00176"/>
    </source>
</evidence>
<feature type="compositionally biased region" description="Basic and acidic residues" evidence="7">
    <location>
        <begin position="193"/>
        <end position="204"/>
    </location>
</feature>
<sequence>MSYRGERKRRHSSSDHGDDLSSHAPPPPPSSSLLPQRSGGISSSPSSSPEWNRSTSNGGSGGGNHHRRNHHLSSPNDDRIGGGSLSHGHPHHHHHHHHHHHQQQQQQRHRSPSPRSPRSPPPSLSSSKVPPLSSSSSRRARSSSYDPIKVGYPSKQRQRSTSPPFPSSHRHYDNHDNRPHDRALVRAMNSDLRPAKDHRSDPEKTLFIGRLNGTTDENTIRMHFERFGDIRSLFLIRDVLTGDSRRYAFIEFRRAKDADRAYAEGHNTLLDGRRILVDRELGRTEKNWKPRRFGGGFGGQKESGQMRFGGRSTIEHRGFNNNNNSNDHRSGNDRTFRTPLHHRSIAAPYPQQSSSFTSRRTNGIDRYNRYDHPLGAPMHSSSTRSYSNGHTSSSSSSYRHHSTSDHHSGGGGGPIRSNTGRR</sequence>
<name>A0A922HWA7_DERFA</name>
<feature type="compositionally biased region" description="Low complexity" evidence="7">
    <location>
        <begin position="124"/>
        <end position="137"/>
    </location>
</feature>
<dbReference type="Gene3D" id="3.30.70.330">
    <property type="match status" value="1"/>
</dbReference>
<feature type="compositionally biased region" description="Basic residues" evidence="7">
    <location>
        <begin position="1"/>
        <end position="11"/>
    </location>
</feature>
<dbReference type="Proteomes" id="UP000790347">
    <property type="component" value="Unassembled WGS sequence"/>
</dbReference>
<comment type="caution">
    <text evidence="9">The sequence shown here is derived from an EMBL/GenBank/DDBJ whole genome shotgun (WGS) entry which is preliminary data.</text>
</comment>
<feature type="region of interest" description="Disordered" evidence="7">
    <location>
        <begin position="312"/>
        <end position="422"/>
    </location>
</feature>
<feature type="compositionally biased region" description="Basic residues" evidence="7">
    <location>
        <begin position="88"/>
        <end position="112"/>
    </location>
</feature>
<feature type="region of interest" description="Disordered" evidence="7">
    <location>
        <begin position="1"/>
        <end position="179"/>
    </location>
</feature>
<dbReference type="InterPro" id="IPR035979">
    <property type="entry name" value="RBD_domain_sf"/>
</dbReference>
<gene>
    <name evidence="9" type="primary">SNRNP35</name>
    <name evidence="9" type="ORF">DERF_010517</name>
</gene>
<feature type="compositionally biased region" description="Basic and acidic residues" evidence="7">
    <location>
        <begin position="362"/>
        <end position="372"/>
    </location>
</feature>
<evidence type="ECO:0000313" key="9">
    <source>
        <dbReference type="EMBL" id="KAH9512117.1"/>
    </source>
</evidence>
<dbReference type="PANTHER" id="PTHR13952">
    <property type="entry name" value="U1 SMALL NUCLEAR RIBONUCLEOPROTEIN 70 KD"/>
    <property type="match status" value="1"/>
</dbReference>
<comment type="subcellular location">
    <subcellularLocation>
        <location evidence="1">Nucleus</location>
    </subcellularLocation>
</comment>
<dbReference type="SMART" id="SM00360">
    <property type="entry name" value="RRM"/>
    <property type="match status" value="1"/>
</dbReference>
<dbReference type="EMBL" id="ASGP02000004">
    <property type="protein sequence ID" value="KAH9512117.1"/>
    <property type="molecule type" value="Genomic_DNA"/>
</dbReference>
<feature type="compositionally biased region" description="Low complexity" evidence="7">
    <location>
        <begin position="31"/>
        <end position="57"/>
    </location>
</feature>
<dbReference type="InterPro" id="IPR012677">
    <property type="entry name" value="Nucleotide-bd_a/b_plait_sf"/>
</dbReference>
<dbReference type="SUPFAM" id="SSF54928">
    <property type="entry name" value="RNA-binding domain, RBD"/>
    <property type="match status" value="1"/>
</dbReference>
<feature type="region of interest" description="Disordered" evidence="7">
    <location>
        <begin position="191"/>
        <end position="210"/>
    </location>
</feature>
<dbReference type="GO" id="GO:0003729">
    <property type="term" value="F:mRNA binding"/>
    <property type="evidence" value="ECO:0007669"/>
    <property type="project" value="TreeGrafter"/>
</dbReference>
<feature type="compositionally biased region" description="Basic and acidic residues" evidence="7">
    <location>
        <begin position="170"/>
        <end position="179"/>
    </location>
</feature>
<feature type="compositionally biased region" description="Polar residues" evidence="7">
    <location>
        <begin position="350"/>
        <end position="361"/>
    </location>
</feature>
<dbReference type="Pfam" id="PF00076">
    <property type="entry name" value="RRM_1"/>
    <property type="match status" value="1"/>
</dbReference>
<protein>
    <recommendedName>
        <fullName evidence="2">U11/U12 small nuclear ribonucleoprotein 35 kDa protein</fullName>
    </recommendedName>
    <alternativeName>
        <fullName evidence="5">U1 snRNP-binding protein homolog</fullName>
    </alternativeName>
</protein>
<evidence type="ECO:0000256" key="1">
    <source>
        <dbReference type="ARBA" id="ARBA00004123"/>
    </source>
</evidence>
<organism evidence="9 10">
    <name type="scientific">Dermatophagoides farinae</name>
    <name type="common">American house dust mite</name>
    <dbReference type="NCBI Taxonomy" id="6954"/>
    <lineage>
        <taxon>Eukaryota</taxon>
        <taxon>Metazoa</taxon>
        <taxon>Ecdysozoa</taxon>
        <taxon>Arthropoda</taxon>
        <taxon>Chelicerata</taxon>
        <taxon>Arachnida</taxon>
        <taxon>Acari</taxon>
        <taxon>Acariformes</taxon>
        <taxon>Sarcoptiformes</taxon>
        <taxon>Astigmata</taxon>
        <taxon>Psoroptidia</taxon>
        <taxon>Analgoidea</taxon>
        <taxon>Pyroglyphidae</taxon>
        <taxon>Dermatophagoidinae</taxon>
        <taxon>Dermatophagoides</taxon>
    </lineage>
</organism>
<keyword evidence="10" id="KW-1185">Reference proteome</keyword>
<keyword evidence="9" id="KW-0687">Ribonucleoprotein</keyword>
<dbReference type="FunFam" id="3.30.70.330:FF:000132">
    <property type="entry name" value="Small nuclear ribonucleoprotein U11/U12 subunit 35"/>
    <property type="match status" value="1"/>
</dbReference>
<keyword evidence="3 6" id="KW-0694">RNA-binding</keyword>
<keyword evidence="4" id="KW-0539">Nucleus</keyword>
<dbReference type="GO" id="GO:0017069">
    <property type="term" value="F:snRNA binding"/>
    <property type="evidence" value="ECO:0007669"/>
    <property type="project" value="TreeGrafter"/>
</dbReference>
<evidence type="ECO:0000256" key="5">
    <source>
        <dbReference type="ARBA" id="ARBA00031739"/>
    </source>
</evidence>
<evidence type="ECO:0000256" key="4">
    <source>
        <dbReference type="ARBA" id="ARBA00023242"/>
    </source>
</evidence>
<dbReference type="GO" id="GO:0071011">
    <property type="term" value="C:precatalytic spliceosome"/>
    <property type="evidence" value="ECO:0007669"/>
    <property type="project" value="TreeGrafter"/>
</dbReference>
<evidence type="ECO:0000256" key="2">
    <source>
        <dbReference type="ARBA" id="ARBA00021080"/>
    </source>
</evidence>
<reference evidence="9" key="1">
    <citation type="submission" date="2013-05" db="EMBL/GenBank/DDBJ databases">
        <authorList>
            <person name="Yim A.K.Y."/>
            <person name="Chan T.F."/>
            <person name="Ji K.M."/>
            <person name="Liu X.Y."/>
            <person name="Zhou J.W."/>
            <person name="Li R.Q."/>
            <person name="Yang K.Y."/>
            <person name="Li J."/>
            <person name="Li M."/>
            <person name="Law P.T.W."/>
            <person name="Wu Y.L."/>
            <person name="Cai Z.L."/>
            <person name="Qin H."/>
            <person name="Bao Y."/>
            <person name="Leung R.K.K."/>
            <person name="Ng P.K.S."/>
            <person name="Zou J."/>
            <person name="Zhong X.J."/>
            <person name="Ran P.X."/>
            <person name="Zhong N.S."/>
            <person name="Liu Z.G."/>
            <person name="Tsui S.K.W."/>
        </authorList>
    </citation>
    <scope>NUCLEOTIDE SEQUENCE</scope>
    <source>
        <strain evidence="9">Derf</strain>
        <tissue evidence="9">Whole organism</tissue>
    </source>
</reference>
<evidence type="ECO:0000256" key="7">
    <source>
        <dbReference type="SAM" id="MobiDB-lite"/>
    </source>
</evidence>
<accession>A0A922HWA7</accession>
<feature type="compositionally biased region" description="Low complexity" evidence="7">
    <location>
        <begin position="379"/>
        <end position="397"/>
    </location>
</feature>
<evidence type="ECO:0000259" key="8">
    <source>
        <dbReference type="PROSITE" id="PS50102"/>
    </source>
</evidence>
<dbReference type="PANTHER" id="PTHR13952:SF6">
    <property type="entry name" value="U11_U12 SMALL NUCLEAR RIBONUCLEOPROTEIN 35 KDA PROTEIN"/>
    <property type="match status" value="1"/>
</dbReference>
<evidence type="ECO:0000256" key="3">
    <source>
        <dbReference type="ARBA" id="ARBA00022884"/>
    </source>
</evidence>
<reference evidence="9" key="2">
    <citation type="journal article" date="2022" name="Res Sq">
        <title>Comparative Genomics Reveals Insights into the Divergent Evolution of Astigmatic Mites and Household Pest Adaptations.</title>
        <authorList>
            <person name="Xiong Q."/>
            <person name="Wan A.T.-Y."/>
            <person name="Liu X.-Y."/>
            <person name="Fung C.S.-H."/>
            <person name="Xiao X."/>
            <person name="Malainual N."/>
            <person name="Hou J."/>
            <person name="Wang L."/>
            <person name="Wang M."/>
            <person name="Yang K."/>
            <person name="Cui Y."/>
            <person name="Leung E."/>
            <person name="Nong W."/>
            <person name="Shin S.-K."/>
            <person name="Au S."/>
            <person name="Jeong K.Y."/>
            <person name="Chew F.T."/>
            <person name="Hui J."/>
            <person name="Leung T.F."/>
            <person name="Tungtrongchitr A."/>
            <person name="Zhong N."/>
            <person name="Liu Z."/>
            <person name="Tsui S."/>
        </authorList>
    </citation>
    <scope>NUCLEOTIDE SEQUENCE</scope>
    <source>
        <strain evidence="9">Derf</strain>
        <tissue evidence="9">Whole organism</tissue>
    </source>
</reference>
<dbReference type="PROSITE" id="PS50102">
    <property type="entry name" value="RRM"/>
    <property type="match status" value="1"/>
</dbReference>